<evidence type="ECO:0000256" key="4">
    <source>
        <dbReference type="PROSITE-ProRule" id="PRU01161"/>
    </source>
</evidence>
<dbReference type="InterPro" id="IPR045217">
    <property type="entry name" value="PNPLA8-like"/>
</dbReference>
<feature type="active site" description="Proton acceptor" evidence="4">
    <location>
        <position position="446"/>
    </location>
</feature>
<comment type="caution">
    <text evidence="6">The sequence shown here is derived from an EMBL/GenBank/DDBJ whole genome shotgun (WGS) entry which is preliminary data.</text>
</comment>
<dbReference type="Proteomes" id="UP000299102">
    <property type="component" value="Unassembled WGS sequence"/>
</dbReference>
<organism evidence="6 7">
    <name type="scientific">Eumeta variegata</name>
    <name type="common">Bagworm moth</name>
    <name type="synonym">Eumeta japonica</name>
    <dbReference type="NCBI Taxonomy" id="151549"/>
    <lineage>
        <taxon>Eukaryota</taxon>
        <taxon>Metazoa</taxon>
        <taxon>Ecdysozoa</taxon>
        <taxon>Arthropoda</taxon>
        <taxon>Hexapoda</taxon>
        <taxon>Insecta</taxon>
        <taxon>Pterygota</taxon>
        <taxon>Neoptera</taxon>
        <taxon>Endopterygota</taxon>
        <taxon>Lepidoptera</taxon>
        <taxon>Glossata</taxon>
        <taxon>Ditrysia</taxon>
        <taxon>Tineoidea</taxon>
        <taxon>Psychidae</taxon>
        <taxon>Oiketicinae</taxon>
        <taxon>Eumeta</taxon>
    </lineage>
</organism>
<keyword evidence="7" id="KW-1185">Reference proteome</keyword>
<dbReference type="Gene3D" id="3.40.1090.10">
    <property type="entry name" value="Cytosolic phospholipase A2 catalytic domain"/>
    <property type="match status" value="1"/>
</dbReference>
<keyword evidence="3 4" id="KW-0443">Lipid metabolism</keyword>
<feature type="domain" description="PNPLA" evidence="5">
    <location>
        <begin position="264"/>
        <end position="459"/>
    </location>
</feature>
<dbReference type="GO" id="GO:0016020">
    <property type="term" value="C:membrane"/>
    <property type="evidence" value="ECO:0007669"/>
    <property type="project" value="TreeGrafter"/>
</dbReference>
<keyword evidence="2 4" id="KW-0442">Lipid degradation</keyword>
<dbReference type="STRING" id="151549.A0A4C1WXU9"/>
<evidence type="ECO:0000313" key="7">
    <source>
        <dbReference type="Proteomes" id="UP000299102"/>
    </source>
</evidence>
<dbReference type="GO" id="GO:0016042">
    <property type="term" value="P:lipid catabolic process"/>
    <property type="evidence" value="ECO:0007669"/>
    <property type="project" value="UniProtKB-UniRule"/>
</dbReference>
<feature type="short sequence motif" description="DGA/G" evidence="4">
    <location>
        <begin position="446"/>
        <end position="448"/>
    </location>
</feature>
<dbReference type="PROSITE" id="PS51635">
    <property type="entry name" value="PNPLA"/>
    <property type="match status" value="1"/>
</dbReference>
<evidence type="ECO:0000259" key="5">
    <source>
        <dbReference type="PROSITE" id="PS51635"/>
    </source>
</evidence>
<feature type="active site" description="Nucleophile" evidence="4">
    <location>
        <position position="302"/>
    </location>
</feature>
<sequence>MSSFGNQWRFIRHYLSMTNLSAELEKVVQKMKPLTPEQWDSLIRKFEKAMAVKILQDDKDVQKTNPIYAKNALISSTKTEKPMDIKDQKDTLEIEKSNTETDALTSVENNKIKTNGETKDSVEQMSMSSDIRDLSLDSLLQGLKLKKDLAFGKISEPSWKSVKPTVTKTSIHSRTAYVISAIVSAETSECLLKRTEHFIDHLKQYPEARDYAIKEGGVRALLRVQRRLKGNAAVTAVQINGVVNEALALMGYTGPTKGPGPNILSIDGGGIRGLIAIEILRELEKLTGKKVSELFDFIIGVSTGAIIAAVIGSNCGNLQTASDMYYNLSKKMFGSTTLIGGASRLVWTQSYYDTEAWEKMLQENLKECTLTGCNRHNTPKMALVSCVVNYGSRLSPFLFRTYETPFRVRSVFPGTSQAQIWQAVRASAAAPTYFSEYKLHGLVHQDGGIIVNNPTGVGIHEAKLLFGPDTLKSACVISLGTGKILGKHLEPYMNAKEKEAAGTSWKDKFNKILDSATDTEGVHLVLNDLLPPGSYYRFNPPIMEACAMDEVNPEKLNNLVRDTESYIRRNQHKFEQASAMLMRKRPLTKRAIDYIQYQSQILGVIQSN</sequence>
<dbReference type="InterPro" id="IPR002641">
    <property type="entry name" value="PNPLA_dom"/>
</dbReference>
<dbReference type="PANTHER" id="PTHR24185">
    <property type="entry name" value="CALCIUM-INDEPENDENT PHOSPHOLIPASE A2-GAMMA"/>
    <property type="match status" value="1"/>
</dbReference>
<evidence type="ECO:0000256" key="3">
    <source>
        <dbReference type="ARBA" id="ARBA00023098"/>
    </source>
</evidence>
<feature type="short sequence motif" description="GXSXG" evidence="4">
    <location>
        <begin position="300"/>
        <end position="304"/>
    </location>
</feature>
<evidence type="ECO:0000313" key="6">
    <source>
        <dbReference type="EMBL" id="GBP56386.1"/>
    </source>
</evidence>
<dbReference type="Pfam" id="PF01734">
    <property type="entry name" value="Patatin"/>
    <property type="match status" value="1"/>
</dbReference>
<keyword evidence="1 4" id="KW-0378">Hydrolase</keyword>
<reference evidence="6 7" key="1">
    <citation type="journal article" date="2019" name="Commun. Biol.">
        <title>The bagworm genome reveals a unique fibroin gene that provides high tensile strength.</title>
        <authorList>
            <person name="Kono N."/>
            <person name="Nakamura H."/>
            <person name="Ohtoshi R."/>
            <person name="Tomita M."/>
            <person name="Numata K."/>
            <person name="Arakawa K."/>
        </authorList>
    </citation>
    <scope>NUCLEOTIDE SEQUENCE [LARGE SCALE GENOMIC DNA]</scope>
</reference>
<dbReference type="SUPFAM" id="SSF52151">
    <property type="entry name" value="FabD/lysophospholipase-like"/>
    <property type="match status" value="1"/>
</dbReference>
<dbReference type="EMBL" id="BGZK01000691">
    <property type="protein sequence ID" value="GBP56386.1"/>
    <property type="molecule type" value="Genomic_DNA"/>
</dbReference>
<dbReference type="InterPro" id="IPR016035">
    <property type="entry name" value="Acyl_Trfase/lysoPLipase"/>
</dbReference>
<dbReference type="GO" id="GO:0047499">
    <property type="term" value="F:calcium-independent phospholipase A2 activity"/>
    <property type="evidence" value="ECO:0007669"/>
    <property type="project" value="TreeGrafter"/>
</dbReference>
<dbReference type="PANTHER" id="PTHR24185:SF1">
    <property type="entry name" value="CALCIUM-INDEPENDENT PHOSPHOLIPASE A2-GAMMA"/>
    <property type="match status" value="1"/>
</dbReference>
<dbReference type="AlphaFoldDB" id="A0A4C1WXU9"/>
<evidence type="ECO:0000256" key="1">
    <source>
        <dbReference type="ARBA" id="ARBA00022801"/>
    </source>
</evidence>
<name>A0A4C1WXU9_EUMVA</name>
<proteinExistence type="predicted"/>
<accession>A0A4C1WXU9</accession>
<protein>
    <submittedName>
        <fullName evidence="6">Calcium-independent phospholipase A2-gamma</fullName>
    </submittedName>
</protein>
<feature type="short sequence motif" description="GXGXXG" evidence="4">
    <location>
        <begin position="268"/>
        <end position="273"/>
    </location>
</feature>
<dbReference type="CDD" id="cd07211">
    <property type="entry name" value="Pat_PNPLA8"/>
    <property type="match status" value="1"/>
</dbReference>
<dbReference type="GO" id="GO:0019369">
    <property type="term" value="P:arachidonate metabolic process"/>
    <property type="evidence" value="ECO:0007669"/>
    <property type="project" value="TreeGrafter"/>
</dbReference>
<gene>
    <name evidence="6" type="primary">PNPLA8</name>
    <name evidence="6" type="ORF">EVAR_32256_1</name>
</gene>
<evidence type="ECO:0000256" key="2">
    <source>
        <dbReference type="ARBA" id="ARBA00022963"/>
    </source>
</evidence>
<dbReference type="OrthoDB" id="630895at2759"/>